<dbReference type="PANTHER" id="PTHR48111">
    <property type="entry name" value="REGULATOR OF RPOS"/>
    <property type="match status" value="1"/>
</dbReference>
<dbReference type="GO" id="GO:0006355">
    <property type="term" value="P:regulation of DNA-templated transcription"/>
    <property type="evidence" value="ECO:0007669"/>
    <property type="project" value="TreeGrafter"/>
</dbReference>
<evidence type="ECO:0000256" key="3">
    <source>
        <dbReference type="ARBA" id="ARBA00023125"/>
    </source>
</evidence>
<keyword evidence="2" id="KW-0805">Transcription regulation</keyword>
<keyword evidence="8" id="KW-1185">Reference proteome</keyword>
<sequence>MRILLVEDDDRIAQPLAEGLKNEHHVVEIARDGLEGWEYARGAEFDLILLDLMLPKD</sequence>
<accession>A0A964BUM9</accession>
<keyword evidence="3" id="KW-0238">DNA-binding</keyword>
<evidence type="ECO:0000259" key="6">
    <source>
        <dbReference type="PROSITE" id="PS50110"/>
    </source>
</evidence>
<organism evidence="7 8">
    <name type="scientific">Waterburya agarophytonicola KI4</name>
    <dbReference type="NCBI Taxonomy" id="2874699"/>
    <lineage>
        <taxon>Bacteria</taxon>
        <taxon>Bacillati</taxon>
        <taxon>Cyanobacteriota</taxon>
        <taxon>Cyanophyceae</taxon>
        <taxon>Pleurocapsales</taxon>
        <taxon>Hyellaceae</taxon>
        <taxon>Waterburya</taxon>
        <taxon>Waterburya agarophytonicola</taxon>
    </lineage>
</organism>
<dbReference type="GO" id="GO:0005829">
    <property type="term" value="C:cytosol"/>
    <property type="evidence" value="ECO:0007669"/>
    <property type="project" value="TreeGrafter"/>
</dbReference>
<feature type="domain" description="Response regulatory" evidence="6">
    <location>
        <begin position="2"/>
        <end position="57"/>
    </location>
</feature>
<dbReference type="Proteomes" id="UP000729733">
    <property type="component" value="Unassembled WGS sequence"/>
</dbReference>
<dbReference type="InterPro" id="IPR011006">
    <property type="entry name" value="CheY-like_superfamily"/>
</dbReference>
<dbReference type="InterPro" id="IPR001789">
    <property type="entry name" value="Sig_transdc_resp-reg_receiver"/>
</dbReference>
<evidence type="ECO:0000256" key="4">
    <source>
        <dbReference type="ARBA" id="ARBA00023163"/>
    </source>
</evidence>
<keyword evidence="1" id="KW-0902">Two-component regulatory system</keyword>
<evidence type="ECO:0000256" key="1">
    <source>
        <dbReference type="ARBA" id="ARBA00023012"/>
    </source>
</evidence>
<dbReference type="Pfam" id="PF00072">
    <property type="entry name" value="Response_reg"/>
    <property type="match status" value="1"/>
</dbReference>
<proteinExistence type="predicted"/>
<evidence type="ECO:0000313" key="7">
    <source>
        <dbReference type="EMBL" id="MCC0178823.1"/>
    </source>
</evidence>
<dbReference type="AlphaFoldDB" id="A0A964BUM9"/>
<protein>
    <submittedName>
        <fullName evidence="7">Response regulator</fullName>
    </submittedName>
</protein>
<feature type="modified residue" description="4-aspartylphosphate" evidence="5">
    <location>
        <position position="51"/>
    </location>
</feature>
<keyword evidence="4" id="KW-0804">Transcription</keyword>
<reference evidence="7" key="1">
    <citation type="journal article" date="2021" name="Antonie Van Leeuwenhoek">
        <title>Draft genome and description of Waterburya agarophytonicola gen. nov. sp. nov. (Pleurocapsales, Cyanobacteria): a seaweed symbiont.</title>
        <authorList>
            <person name="Bonthond G."/>
            <person name="Shalygin S."/>
            <person name="Bayer T."/>
            <person name="Weinberger F."/>
        </authorList>
    </citation>
    <scope>NUCLEOTIDE SEQUENCE</scope>
    <source>
        <strain evidence="7">KI4</strain>
    </source>
</reference>
<evidence type="ECO:0000313" key="8">
    <source>
        <dbReference type="Proteomes" id="UP000729733"/>
    </source>
</evidence>
<keyword evidence="5" id="KW-0597">Phosphoprotein</keyword>
<gene>
    <name evidence="7" type="ORF">I4641_17785</name>
</gene>
<dbReference type="SUPFAM" id="SSF52172">
    <property type="entry name" value="CheY-like"/>
    <property type="match status" value="1"/>
</dbReference>
<dbReference type="InterPro" id="IPR039420">
    <property type="entry name" value="WalR-like"/>
</dbReference>
<dbReference type="GO" id="GO:0000156">
    <property type="term" value="F:phosphorelay response regulator activity"/>
    <property type="evidence" value="ECO:0007669"/>
    <property type="project" value="TreeGrafter"/>
</dbReference>
<dbReference type="Gene3D" id="3.40.50.2300">
    <property type="match status" value="1"/>
</dbReference>
<evidence type="ECO:0000256" key="5">
    <source>
        <dbReference type="PROSITE-ProRule" id="PRU00169"/>
    </source>
</evidence>
<comment type="caution">
    <text evidence="7">The sequence shown here is derived from an EMBL/GenBank/DDBJ whole genome shotgun (WGS) entry which is preliminary data.</text>
</comment>
<dbReference type="GO" id="GO:0000976">
    <property type="term" value="F:transcription cis-regulatory region binding"/>
    <property type="evidence" value="ECO:0007669"/>
    <property type="project" value="TreeGrafter"/>
</dbReference>
<dbReference type="GO" id="GO:0032993">
    <property type="term" value="C:protein-DNA complex"/>
    <property type="evidence" value="ECO:0007669"/>
    <property type="project" value="TreeGrafter"/>
</dbReference>
<name>A0A964BUM9_9CYAN</name>
<dbReference type="PANTHER" id="PTHR48111:SF22">
    <property type="entry name" value="REGULATOR OF RPOS"/>
    <property type="match status" value="1"/>
</dbReference>
<dbReference type="EMBL" id="JADWDC010000056">
    <property type="protein sequence ID" value="MCC0178823.1"/>
    <property type="molecule type" value="Genomic_DNA"/>
</dbReference>
<evidence type="ECO:0000256" key="2">
    <source>
        <dbReference type="ARBA" id="ARBA00023015"/>
    </source>
</evidence>
<dbReference type="PROSITE" id="PS50110">
    <property type="entry name" value="RESPONSE_REGULATORY"/>
    <property type="match status" value="1"/>
</dbReference>